<dbReference type="InterPro" id="IPR000873">
    <property type="entry name" value="AMP-dep_synth/lig_dom"/>
</dbReference>
<evidence type="ECO:0000259" key="1">
    <source>
        <dbReference type="Pfam" id="PF00501"/>
    </source>
</evidence>
<proteinExistence type="predicted"/>
<dbReference type="PANTHER" id="PTHR45527:SF1">
    <property type="entry name" value="FATTY ACID SYNTHASE"/>
    <property type="match status" value="1"/>
</dbReference>
<dbReference type="GO" id="GO:0044550">
    <property type="term" value="P:secondary metabolite biosynthetic process"/>
    <property type="evidence" value="ECO:0007669"/>
    <property type="project" value="TreeGrafter"/>
</dbReference>
<dbReference type="GO" id="GO:0005737">
    <property type="term" value="C:cytoplasm"/>
    <property type="evidence" value="ECO:0007669"/>
    <property type="project" value="TreeGrafter"/>
</dbReference>
<dbReference type="PANTHER" id="PTHR45527">
    <property type="entry name" value="NONRIBOSOMAL PEPTIDE SYNTHETASE"/>
    <property type="match status" value="1"/>
</dbReference>
<organism evidence="2">
    <name type="scientific">Streptomyces sp. AS25-1</name>
    <dbReference type="NCBI Taxonomy" id="1211506"/>
    <lineage>
        <taxon>Bacteria</taxon>
        <taxon>Bacillati</taxon>
        <taxon>Actinomycetota</taxon>
        <taxon>Actinomycetes</taxon>
        <taxon>Kitasatosporales</taxon>
        <taxon>Streptomycetaceae</taxon>
        <taxon>Streptomyces</taxon>
    </lineage>
</organism>
<feature type="domain" description="AMP-dependent synthetase/ligase" evidence="1">
    <location>
        <begin position="1"/>
        <end position="188"/>
    </location>
</feature>
<dbReference type="AlphaFoldDB" id="J7FTN1"/>
<dbReference type="EMBL" id="JX008791">
    <property type="protein sequence ID" value="AFP49733.1"/>
    <property type="molecule type" value="Genomic_DNA"/>
</dbReference>
<dbReference type="GO" id="GO:0031177">
    <property type="term" value="F:phosphopantetheine binding"/>
    <property type="evidence" value="ECO:0007669"/>
    <property type="project" value="TreeGrafter"/>
</dbReference>
<accession>J7FTN1</accession>
<evidence type="ECO:0000313" key="2">
    <source>
        <dbReference type="EMBL" id="AFP49733.1"/>
    </source>
</evidence>
<dbReference type="InterPro" id="IPR042099">
    <property type="entry name" value="ANL_N_sf"/>
</dbReference>
<feature type="non-terminal residue" evidence="2">
    <location>
        <position position="1"/>
    </location>
</feature>
<name>J7FTN1_9ACTN</name>
<gene>
    <name evidence="2" type="primary">nrps</name>
</gene>
<dbReference type="GO" id="GO:0043041">
    <property type="term" value="P:amino acid activation for nonribosomal peptide biosynthetic process"/>
    <property type="evidence" value="ECO:0007669"/>
    <property type="project" value="TreeGrafter"/>
</dbReference>
<reference evidence="2" key="1">
    <citation type="submission" date="2012-05" db="EMBL/GenBank/DDBJ databases">
        <title>Investigation of Non-ribosomal Peptide Synthetases (NRPSs) Genes in Terrestrial Streptomyces Strains.</title>
        <authorList>
            <person name="Ince Yilmaz E."/>
        </authorList>
    </citation>
    <scope>NUCLEOTIDE SEQUENCE</scope>
    <source>
        <strain evidence="2">AS25-1</strain>
    </source>
</reference>
<sequence>MSHRGIHWLAVSLAGEIIGDGPPPKTVALNSPVFFDGHVIQFSWMAGGSTMVIVPEDVRRDPHRLVDLLISHEIDLMDCTPSQLDMATGFGVLDDIPATTKMLVIGEAVSEKLWRTLGAGPWQAYNLYGPTETHAATMTVIDPAEPLSIGVPLPGYDAFVVDASGELVPQGVAGELLVGGGRMARGYHNRPALTAERFVPDSFTGRAGRRLYRTG</sequence>
<dbReference type="Gene3D" id="3.40.50.12780">
    <property type="entry name" value="N-terminal domain of ligase-like"/>
    <property type="match status" value="1"/>
</dbReference>
<feature type="non-terminal residue" evidence="2">
    <location>
        <position position="215"/>
    </location>
</feature>
<protein>
    <submittedName>
        <fullName evidence="2">NRPS</fullName>
    </submittedName>
</protein>
<dbReference type="SUPFAM" id="SSF56801">
    <property type="entry name" value="Acetyl-CoA synthetase-like"/>
    <property type="match status" value="1"/>
</dbReference>
<dbReference type="Pfam" id="PF00501">
    <property type="entry name" value="AMP-binding"/>
    <property type="match status" value="1"/>
</dbReference>